<evidence type="ECO:0008006" key="3">
    <source>
        <dbReference type="Google" id="ProtNLM"/>
    </source>
</evidence>
<evidence type="ECO:0000313" key="1">
    <source>
        <dbReference type="EMBL" id="SKA64103.1"/>
    </source>
</evidence>
<name>A0A1T4VGR1_9BACT</name>
<dbReference type="OrthoDB" id="5465225at2"/>
<gene>
    <name evidence="1" type="ORF">SAMN02745702_00264</name>
</gene>
<keyword evidence="2" id="KW-1185">Reference proteome</keyword>
<dbReference type="AlphaFoldDB" id="A0A1T4VGR1"/>
<dbReference type="EMBL" id="FUYA01000001">
    <property type="protein sequence ID" value="SKA64103.1"/>
    <property type="molecule type" value="Genomic_DNA"/>
</dbReference>
<dbReference type="STRING" id="1121442.SAMN02745702_00264"/>
<organism evidence="1 2">
    <name type="scientific">Desulfobaculum bizertense DSM 18034</name>
    <dbReference type="NCBI Taxonomy" id="1121442"/>
    <lineage>
        <taxon>Bacteria</taxon>
        <taxon>Pseudomonadati</taxon>
        <taxon>Thermodesulfobacteriota</taxon>
        <taxon>Desulfovibrionia</taxon>
        <taxon>Desulfovibrionales</taxon>
        <taxon>Desulfovibrionaceae</taxon>
        <taxon>Desulfobaculum</taxon>
    </lineage>
</organism>
<proteinExistence type="predicted"/>
<evidence type="ECO:0000313" key="2">
    <source>
        <dbReference type="Proteomes" id="UP000189733"/>
    </source>
</evidence>
<protein>
    <recommendedName>
        <fullName evidence="3">Helix-turn-helix domain-containing protein</fullName>
    </recommendedName>
</protein>
<reference evidence="1 2" key="1">
    <citation type="submission" date="2017-02" db="EMBL/GenBank/DDBJ databases">
        <authorList>
            <person name="Peterson S.W."/>
        </authorList>
    </citation>
    <scope>NUCLEOTIDE SEQUENCE [LARGE SCALE GENOMIC DNA]</scope>
    <source>
        <strain evidence="1 2">DSM 18034</strain>
    </source>
</reference>
<dbReference type="Proteomes" id="UP000189733">
    <property type="component" value="Unassembled WGS sequence"/>
</dbReference>
<sequence length="82" mass="9330">MEEATHFVHAFMQAIEEARLSQGRSHSDIARAAFPEHRDPVGAYRKIRNSGQNLRMEDAVRLARAVHVDFPALCWTAQQSLK</sequence>
<accession>A0A1T4VGR1</accession>
<dbReference type="RefSeq" id="WP_078683583.1">
    <property type="nucleotide sequence ID" value="NZ_FUYA01000001.1"/>
</dbReference>